<evidence type="ECO:0000313" key="3">
    <source>
        <dbReference type="Proteomes" id="UP000799118"/>
    </source>
</evidence>
<name>A0A6A4ID18_9AGAR</name>
<organism evidence="2 3">
    <name type="scientific">Gymnopus androsaceus JB14</name>
    <dbReference type="NCBI Taxonomy" id="1447944"/>
    <lineage>
        <taxon>Eukaryota</taxon>
        <taxon>Fungi</taxon>
        <taxon>Dikarya</taxon>
        <taxon>Basidiomycota</taxon>
        <taxon>Agaricomycotina</taxon>
        <taxon>Agaricomycetes</taxon>
        <taxon>Agaricomycetidae</taxon>
        <taxon>Agaricales</taxon>
        <taxon>Marasmiineae</taxon>
        <taxon>Omphalotaceae</taxon>
        <taxon>Gymnopus</taxon>
    </lineage>
</organism>
<feature type="region of interest" description="Disordered" evidence="1">
    <location>
        <begin position="1"/>
        <end position="29"/>
    </location>
</feature>
<dbReference type="AlphaFoldDB" id="A0A6A4ID18"/>
<dbReference type="OrthoDB" id="2933743at2759"/>
<feature type="compositionally biased region" description="Low complexity" evidence="1">
    <location>
        <begin position="166"/>
        <end position="178"/>
    </location>
</feature>
<dbReference type="EMBL" id="ML769386">
    <property type="protein sequence ID" value="KAE9410082.1"/>
    <property type="molecule type" value="Genomic_DNA"/>
</dbReference>
<gene>
    <name evidence="2" type="ORF">BT96DRAFT_984404</name>
</gene>
<reference evidence="2" key="1">
    <citation type="journal article" date="2019" name="Environ. Microbiol.">
        <title>Fungal ecological strategies reflected in gene transcription - a case study of two litter decomposers.</title>
        <authorList>
            <person name="Barbi F."/>
            <person name="Kohler A."/>
            <person name="Barry K."/>
            <person name="Baskaran P."/>
            <person name="Daum C."/>
            <person name="Fauchery L."/>
            <person name="Ihrmark K."/>
            <person name="Kuo A."/>
            <person name="LaButti K."/>
            <person name="Lipzen A."/>
            <person name="Morin E."/>
            <person name="Grigoriev I.V."/>
            <person name="Henrissat B."/>
            <person name="Lindahl B."/>
            <person name="Martin F."/>
        </authorList>
    </citation>
    <scope>NUCLEOTIDE SEQUENCE</scope>
    <source>
        <strain evidence="2">JB14</strain>
    </source>
</reference>
<accession>A0A6A4ID18</accession>
<feature type="compositionally biased region" description="Polar residues" evidence="1">
    <location>
        <begin position="146"/>
        <end position="160"/>
    </location>
</feature>
<evidence type="ECO:0000313" key="2">
    <source>
        <dbReference type="EMBL" id="KAE9410082.1"/>
    </source>
</evidence>
<feature type="region of interest" description="Disordered" evidence="1">
    <location>
        <begin position="106"/>
        <end position="178"/>
    </location>
</feature>
<feature type="compositionally biased region" description="Basic and acidic residues" evidence="1">
    <location>
        <begin position="106"/>
        <end position="124"/>
    </location>
</feature>
<dbReference type="Proteomes" id="UP000799118">
    <property type="component" value="Unassembled WGS sequence"/>
</dbReference>
<keyword evidence="3" id="KW-1185">Reference proteome</keyword>
<feature type="compositionally biased region" description="Polar residues" evidence="1">
    <location>
        <begin position="1"/>
        <end position="19"/>
    </location>
</feature>
<evidence type="ECO:0000256" key="1">
    <source>
        <dbReference type="SAM" id="MobiDB-lite"/>
    </source>
</evidence>
<sequence>MLSQSPTAIPLSLDSSGSEQDLLESDSISSANTSFDEHILTGFGDISHSEINFMPSLPSEIIAERSPSHRRNAKRPLPPTFRKATAKKLEELEDFTSLFESLRDLRDERNGESPKPFVDAEKVQPRLPSNRKGTIRKIPAPLQISKEASQVSTDPSSPISPSKPFRGSAPLPRRSPLPRWDLLDSDVYLEGKQYKIRSS</sequence>
<protein>
    <submittedName>
        <fullName evidence="2">Uncharacterized protein</fullName>
    </submittedName>
</protein>
<proteinExistence type="predicted"/>